<keyword evidence="3" id="KW-1185">Reference proteome</keyword>
<protein>
    <submittedName>
        <fullName evidence="2">Uncharacterized protein</fullName>
    </submittedName>
</protein>
<feature type="region of interest" description="Disordered" evidence="1">
    <location>
        <begin position="1"/>
        <end position="30"/>
    </location>
</feature>
<reference evidence="2 3" key="1">
    <citation type="journal article" date="2024" name="J. Plant Pathol.">
        <title>Sequence and assembly of the genome of Seiridium unicorne, isolate CBS 538.82, causal agent of cypress canker disease.</title>
        <authorList>
            <person name="Scali E."/>
            <person name="Rocca G.D."/>
            <person name="Danti R."/>
            <person name="Garbelotto M."/>
            <person name="Barberini S."/>
            <person name="Baroncelli R."/>
            <person name="Emiliani G."/>
        </authorList>
    </citation>
    <scope>NUCLEOTIDE SEQUENCE [LARGE SCALE GENOMIC DNA]</scope>
    <source>
        <strain evidence="2 3">BM-138-508</strain>
    </source>
</reference>
<comment type="caution">
    <text evidence="2">The sequence shown here is derived from an EMBL/GenBank/DDBJ whole genome shotgun (WGS) entry which is preliminary data.</text>
</comment>
<evidence type="ECO:0000256" key="1">
    <source>
        <dbReference type="SAM" id="MobiDB-lite"/>
    </source>
</evidence>
<dbReference type="Proteomes" id="UP001408356">
    <property type="component" value="Unassembled WGS sequence"/>
</dbReference>
<gene>
    <name evidence="2" type="ORF">SUNI508_11823</name>
</gene>
<proteinExistence type="predicted"/>
<evidence type="ECO:0000313" key="3">
    <source>
        <dbReference type="Proteomes" id="UP001408356"/>
    </source>
</evidence>
<evidence type="ECO:0000313" key="2">
    <source>
        <dbReference type="EMBL" id="KAK9413614.1"/>
    </source>
</evidence>
<accession>A0ABR2UG83</accession>
<name>A0ABR2UG83_9PEZI</name>
<organism evidence="2 3">
    <name type="scientific">Seiridium unicorne</name>
    <dbReference type="NCBI Taxonomy" id="138068"/>
    <lineage>
        <taxon>Eukaryota</taxon>
        <taxon>Fungi</taxon>
        <taxon>Dikarya</taxon>
        <taxon>Ascomycota</taxon>
        <taxon>Pezizomycotina</taxon>
        <taxon>Sordariomycetes</taxon>
        <taxon>Xylariomycetidae</taxon>
        <taxon>Amphisphaeriales</taxon>
        <taxon>Sporocadaceae</taxon>
        <taxon>Seiridium</taxon>
    </lineage>
</organism>
<sequence length="137" mass="15939">MPNQGEQANQGERANQEQQQTEEQKPTLREQGVMLLEVRKELTKHQKALEKEITELLEEEYEQKILVVVSKIRPYAIEAEINGFIGPSNKRDFYVLEDIKGILAYYLGDEYAKHVECSFADPGPVKRYGDARLWQRK</sequence>
<dbReference type="EMBL" id="JARVKF010000437">
    <property type="protein sequence ID" value="KAK9413614.1"/>
    <property type="molecule type" value="Genomic_DNA"/>
</dbReference>
<feature type="compositionally biased region" description="Polar residues" evidence="1">
    <location>
        <begin position="1"/>
        <end position="13"/>
    </location>
</feature>